<dbReference type="InterPro" id="IPR000700">
    <property type="entry name" value="PAS-assoc_C"/>
</dbReference>
<dbReference type="InterPro" id="IPR036097">
    <property type="entry name" value="HisK_dim/P_sf"/>
</dbReference>
<dbReference type="Gene3D" id="1.10.287.130">
    <property type="match status" value="1"/>
</dbReference>
<keyword evidence="4" id="KW-0808">Transferase</keyword>
<evidence type="ECO:0000259" key="7">
    <source>
        <dbReference type="PROSITE" id="PS50113"/>
    </source>
</evidence>
<keyword evidence="3" id="KW-0597">Phosphoprotein</keyword>
<dbReference type="SUPFAM" id="SSF55785">
    <property type="entry name" value="PYP-like sensor domain (PAS domain)"/>
    <property type="match status" value="2"/>
</dbReference>
<dbReference type="PANTHER" id="PTHR43065">
    <property type="entry name" value="SENSOR HISTIDINE KINASE"/>
    <property type="match status" value="1"/>
</dbReference>
<organism evidence="8 9">
    <name type="scientific">Pseudomonas spirodelae</name>
    <dbReference type="NCBI Taxonomy" id="3101751"/>
    <lineage>
        <taxon>Bacteria</taxon>
        <taxon>Pseudomonadati</taxon>
        <taxon>Pseudomonadota</taxon>
        <taxon>Gammaproteobacteria</taxon>
        <taxon>Pseudomonadales</taxon>
        <taxon>Pseudomonadaceae</taxon>
        <taxon>Pseudomonas</taxon>
    </lineage>
</organism>
<sequence length="765" mass="84420">MNEISVQLHSWLCMQRECLPLAVRADALLRALHACPEVRQAFFLRWQASTAIYSHEGNAPHLPPGFGDPLEASDQLLFERLQQEPRLDLGALRQLPCWLAGRVRRAGLNHGQALALALDEGQPGLLLIELQEHAGSDWLGLVHQLLLAVLASLPQQARGSRLLGSDPQPSLLLDIDARPLQLNAAMHTLLGEQPLAQVADLLPVNAPQLVRACLQQGRAIEAVEAQHAGQVLMWTFMPDAAEQQVLARCRPATAQVQAEREAAKASRLYRLITENTTDLISRHTPDGCFLDASPASWTLLGYWPEALRGTLVQALFHEQDQQHLVDTTREALEQNGYHTMTYRIRHRDGHYLWFETASRAIRETYTGAVVEVVSVSRDITARVLAEENKRRLAEVVEANTDLVLFIDPSGHLTHLNPSARHALNIEDQQPLPALEKLLAPSDFQQLQRHGWAAADAAGVWSAEVRLLPLGPRAHLPVSLVLLAHRGRDGEHYYSLVARDMTERELREAEQRRHQDELAHTARLVTLGELASGIAHEINQPLAAVVNYASASQRYLKALGANPEAASKVAQGLERINEHANHASEVIKRLRAFLRKGQRRTQALDIASVAREAVRLCQWEASNWQVTIDEQLADNLPPVYADRILLEQVLLNLLRNAIDANREAHPGHSSRIELSAAEQDGQLCVRVWDQGPGVAQGELEHIFTPFYTSKAEGLGLGLSMSRSIIEGFGGALEAHPGTAGGLCLECRLPLLRGEDAEALAGVAERG</sequence>
<dbReference type="SMART" id="SM00091">
    <property type="entry name" value="PAS"/>
    <property type="match status" value="3"/>
</dbReference>
<evidence type="ECO:0000313" key="9">
    <source>
        <dbReference type="Proteomes" id="UP001292571"/>
    </source>
</evidence>
<dbReference type="InterPro" id="IPR013656">
    <property type="entry name" value="PAS_4"/>
</dbReference>
<accession>A0ABU5PE08</accession>
<feature type="domain" description="PAC" evidence="7">
    <location>
        <begin position="338"/>
        <end position="391"/>
    </location>
</feature>
<dbReference type="PROSITE" id="PS50113">
    <property type="entry name" value="PAC"/>
    <property type="match status" value="1"/>
</dbReference>
<dbReference type="InterPro" id="IPR004358">
    <property type="entry name" value="Sig_transdc_His_kin-like_C"/>
</dbReference>
<dbReference type="PRINTS" id="PR00344">
    <property type="entry name" value="BCTRLSENSOR"/>
</dbReference>
<dbReference type="SMART" id="SM00388">
    <property type="entry name" value="HisKA"/>
    <property type="match status" value="1"/>
</dbReference>
<gene>
    <name evidence="8" type="ORF">SOP97_18405</name>
</gene>
<dbReference type="CDD" id="cd00082">
    <property type="entry name" value="HisKA"/>
    <property type="match status" value="1"/>
</dbReference>
<dbReference type="InterPro" id="IPR035965">
    <property type="entry name" value="PAS-like_dom_sf"/>
</dbReference>
<dbReference type="PANTHER" id="PTHR43065:SF42">
    <property type="entry name" value="TWO-COMPONENT SENSOR PPRA"/>
    <property type="match status" value="1"/>
</dbReference>
<dbReference type="NCBIfam" id="TIGR00229">
    <property type="entry name" value="sensory_box"/>
    <property type="match status" value="1"/>
</dbReference>
<dbReference type="SMART" id="SM00086">
    <property type="entry name" value="PAC"/>
    <property type="match status" value="1"/>
</dbReference>
<dbReference type="InterPro" id="IPR003594">
    <property type="entry name" value="HATPase_dom"/>
</dbReference>
<dbReference type="Gene3D" id="3.30.565.10">
    <property type="entry name" value="Histidine kinase-like ATPase, C-terminal domain"/>
    <property type="match status" value="1"/>
</dbReference>
<dbReference type="EC" id="2.7.13.3" evidence="2"/>
<keyword evidence="9" id="KW-1185">Reference proteome</keyword>
<dbReference type="Pfam" id="PF02518">
    <property type="entry name" value="HATPase_c"/>
    <property type="match status" value="1"/>
</dbReference>
<dbReference type="SUPFAM" id="SSF55874">
    <property type="entry name" value="ATPase domain of HSP90 chaperone/DNA topoisomerase II/histidine kinase"/>
    <property type="match status" value="1"/>
</dbReference>
<dbReference type="EMBL" id="JAYEET010000055">
    <property type="protein sequence ID" value="MEA1607773.1"/>
    <property type="molecule type" value="Genomic_DNA"/>
</dbReference>
<dbReference type="SMART" id="SM00387">
    <property type="entry name" value="HATPase_c"/>
    <property type="match status" value="1"/>
</dbReference>
<dbReference type="Gene3D" id="3.30.450.20">
    <property type="entry name" value="PAS domain"/>
    <property type="match status" value="2"/>
</dbReference>
<evidence type="ECO:0000259" key="6">
    <source>
        <dbReference type="PROSITE" id="PS50112"/>
    </source>
</evidence>
<feature type="domain" description="PAS" evidence="6">
    <location>
        <begin position="265"/>
        <end position="335"/>
    </location>
</feature>
<name>A0ABU5PE08_9PSED</name>
<keyword evidence="4" id="KW-0418">Kinase</keyword>
<dbReference type="SUPFAM" id="SSF47384">
    <property type="entry name" value="Homodimeric domain of signal transducing histidine kinase"/>
    <property type="match status" value="1"/>
</dbReference>
<dbReference type="InterPro" id="IPR003661">
    <property type="entry name" value="HisK_dim/P_dom"/>
</dbReference>
<feature type="domain" description="Histidine kinase" evidence="5">
    <location>
        <begin position="532"/>
        <end position="751"/>
    </location>
</feature>
<dbReference type="PROSITE" id="PS50109">
    <property type="entry name" value="HIS_KIN"/>
    <property type="match status" value="1"/>
</dbReference>
<evidence type="ECO:0000256" key="1">
    <source>
        <dbReference type="ARBA" id="ARBA00000085"/>
    </source>
</evidence>
<dbReference type="InterPro" id="IPR000014">
    <property type="entry name" value="PAS"/>
</dbReference>
<evidence type="ECO:0000313" key="8">
    <source>
        <dbReference type="EMBL" id="MEA1607773.1"/>
    </source>
</evidence>
<dbReference type="InterPro" id="IPR001610">
    <property type="entry name" value="PAC"/>
</dbReference>
<reference evidence="8 9" key="1">
    <citation type="submission" date="2023-12" db="EMBL/GenBank/DDBJ databases">
        <title>Pseudomonas sp. T5W1.</title>
        <authorList>
            <person name="Maltman C."/>
        </authorList>
    </citation>
    <scope>NUCLEOTIDE SEQUENCE [LARGE SCALE GENOMIC DNA]</scope>
    <source>
        <strain evidence="8 9">T5W1</strain>
    </source>
</reference>
<evidence type="ECO:0000256" key="3">
    <source>
        <dbReference type="ARBA" id="ARBA00022553"/>
    </source>
</evidence>
<dbReference type="CDD" id="cd00130">
    <property type="entry name" value="PAS"/>
    <property type="match status" value="1"/>
</dbReference>
<comment type="caution">
    <text evidence="8">The sequence shown here is derived from an EMBL/GenBank/DDBJ whole genome shotgun (WGS) entry which is preliminary data.</text>
</comment>
<dbReference type="Pfam" id="PF08447">
    <property type="entry name" value="PAS_3"/>
    <property type="match status" value="1"/>
</dbReference>
<dbReference type="InterPro" id="IPR036890">
    <property type="entry name" value="HATPase_C_sf"/>
</dbReference>
<evidence type="ECO:0000256" key="2">
    <source>
        <dbReference type="ARBA" id="ARBA00012438"/>
    </source>
</evidence>
<dbReference type="InterPro" id="IPR013655">
    <property type="entry name" value="PAS_fold_3"/>
</dbReference>
<dbReference type="RefSeq" id="WP_274086436.1">
    <property type="nucleotide sequence ID" value="NZ_JAYEET010000055.1"/>
</dbReference>
<comment type="catalytic activity">
    <reaction evidence="1">
        <text>ATP + protein L-histidine = ADP + protein N-phospho-L-histidine.</text>
        <dbReference type="EC" id="2.7.13.3"/>
    </reaction>
</comment>
<evidence type="ECO:0000259" key="5">
    <source>
        <dbReference type="PROSITE" id="PS50109"/>
    </source>
</evidence>
<dbReference type="InterPro" id="IPR005467">
    <property type="entry name" value="His_kinase_dom"/>
</dbReference>
<protein>
    <recommendedName>
        <fullName evidence="2">histidine kinase</fullName>
        <ecNumber evidence="2">2.7.13.3</ecNumber>
    </recommendedName>
</protein>
<proteinExistence type="predicted"/>
<dbReference type="Pfam" id="PF08448">
    <property type="entry name" value="PAS_4"/>
    <property type="match status" value="1"/>
</dbReference>
<dbReference type="Proteomes" id="UP001292571">
    <property type="component" value="Unassembled WGS sequence"/>
</dbReference>
<dbReference type="Pfam" id="PF00512">
    <property type="entry name" value="HisKA"/>
    <property type="match status" value="1"/>
</dbReference>
<evidence type="ECO:0000256" key="4">
    <source>
        <dbReference type="ARBA" id="ARBA00022777"/>
    </source>
</evidence>
<dbReference type="PROSITE" id="PS50112">
    <property type="entry name" value="PAS"/>
    <property type="match status" value="1"/>
</dbReference>